<dbReference type="PANTHER" id="PTHR12304">
    <property type="entry name" value="INOSINE-URIDINE PREFERRING NUCLEOSIDE HYDROLASE"/>
    <property type="match status" value="1"/>
</dbReference>
<dbReference type="GO" id="GO:0006152">
    <property type="term" value="P:purine nucleoside catabolic process"/>
    <property type="evidence" value="ECO:0007669"/>
    <property type="project" value="TreeGrafter"/>
</dbReference>
<dbReference type="GO" id="GO:0005829">
    <property type="term" value="C:cytosol"/>
    <property type="evidence" value="ECO:0007669"/>
    <property type="project" value="TreeGrafter"/>
</dbReference>
<evidence type="ECO:0000256" key="1">
    <source>
        <dbReference type="ARBA" id="ARBA00022801"/>
    </source>
</evidence>
<dbReference type="InterPro" id="IPR023186">
    <property type="entry name" value="IUNH"/>
</dbReference>
<dbReference type="EMBL" id="DWXG01000038">
    <property type="protein sequence ID" value="HJB97911.1"/>
    <property type="molecule type" value="Genomic_DNA"/>
</dbReference>
<dbReference type="Proteomes" id="UP000826793">
    <property type="component" value="Unassembled WGS sequence"/>
</dbReference>
<feature type="domain" description="Inosine/uridine-preferring nucleoside hydrolase" evidence="3">
    <location>
        <begin position="24"/>
        <end position="265"/>
    </location>
</feature>
<dbReference type="AlphaFoldDB" id="A0A9D2MVK8"/>
<evidence type="ECO:0000259" key="3">
    <source>
        <dbReference type="Pfam" id="PF01156"/>
    </source>
</evidence>
<evidence type="ECO:0000256" key="2">
    <source>
        <dbReference type="ARBA" id="ARBA00023295"/>
    </source>
</evidence>
<name>A0A9D2MVK8_9FIRM</name>
<dbReference type="Pfam" id="PF01156">
    <property type="entry name" value="IU_nuc_hydro"/>
    <property type="match status" value="1"/>
</dbReference>
<reference evidence="4" key="1">
    <citation type="journal article" date="2021" name="PeerJ">
        <title>Extensive microbial diversity within the chicken gut microbiome revealed by metagenomics and culture.</title>
        <authorList>
            <person name="Gilroy R."/>
            <person name="Ravi A."/>
            <person name="Getino M."/>
            <person name="Pursley I."/>
            <person name="Horton D.L."/>
            <person name="Alikhan N.F."/>
            <person name="Baker D."/>
            <person name="Gharbi K."/>
            <person name="Hall N."/>
            <person name="Watson M."/>
            <person name="Adriaenssens E.M."/>
            <person name="Foster-Nyarko E."/>
            <person name="Jarju S."/>
            <person name="Secka A."/>
            <person name="Antonio M."/>
            <person name="Oren A."/>
            <person name="Chaudhuri R.R."/>
            <person name="La Ragione R."/>
            <person name="Hildebrand F."/>
            <person name="Pallen M.J."/>
        </authorList>
    </citation>
    <scope>NUCLEOTIDE SEQUENCE</scope>
    <source>
        <strain evidence="4">CHK185-1770</strain>
    </source>
</reference>
<comment type="caution">
    <text evidence="4">The sequence shown here is derived from an EMBL/GenBank/DDBJ whole genome shotgun (WGS) entry which is preliminary data.</text>
</comment>
<dbReference type="InterPro" id="IPR001910">
    <property type="entry name" value="Inosine/uridine_hydrolase_dom"/>
</dbReference>
<dbReference type="GO" id="GO:0008477">
    <property type="term" value="F:purine nucleosidase activity"/>
    <property type="evidence" value="ECO:0007669"/>
    <property type="project" value="TreeGrafter"/>
</dbReference>
<proteinExistence type="predicted"/>
<evidence type="ECO:0000313" key="5">
    <source>
        <dbReference type="Proteomes" id="UP000826793"/>
    </source>
</evidence>
<organism evidence="4 5">
    <name type="scientific">Candidatus Acutalibacter pullicola</name>
    <dbReference type="NCBI Taxonomy" id="2838417"/>
    <lineage>
        <taxon>Bacteria</taxon>
        <taxon>Bacillati</taxon>
        <taxon>Bacillota</taxon>
        <taxon>Clostridia</taxon>
        <taxon>Eubacteriales</taxon>
        <taxon>Acutalibacteraceae</taxon>
        <taxon>Acutalibacter</taxon>
    </lineage>
</organism>
<keyword evidence="2" id="KW-0326">Glycosidase</keyword>
<dbReference type="Gene3D" id="3.90.245.10">
    <property type="entry name" value="Ribonucleoside hydrolase-like"/>
    <property type="match status" value="1"/>
</dbReference>
<evidence type="ECO:0000313" key="4">
    <source>
        <dbReference type="EMBL" id="HJB97911.1"/>
    </source>
</evidence>
<gene>
    <name evidence="4" type="ORF">H9710_04945</name>
</gene>
<sequence length="312" mass="34842">MQHTAPDLPSLLRRLERPTGPVDVVLDTDTYNEVDDQFALSYLLASQEQLSLKALYAAPFFNENSTGPADGMEKSYAEILRLLDLAGSKFPSELVFRGSQNYLPNEETPVFSPAAEHLAKLAREYSPDHPLYVVAIGALTNVASALLLQPEIRDRIVLVWLGGHAWHWPHNQEFNAWQDVAADRVLFDSGCAVVQLPCQGVVSQFRTTGPELRLHLGGKNALCDYLVSLVEDSEKAAGSGPCWSRPIWDVTAVAWLLGPSFVEDRLAPSPIFQYDHHYSFDPGRHPIRYAYEIHRDPLFADLFQKLAAGTFR</sequence>
<dbReference type="InterPro" id="IPR036452">
    <property type="entry name" value="Ribo_hydro-like"/>
</dbReference>
<dbReference type="SUPFAM" id="SSF53590">
    <property type="entry name" value="Nucleoside hydrolase"/>
    <property type="match status" value="1"/>
</dbReference>
<reference evidence="4" key="2">
    <citation type="submission" date="2021-04" db="EMBL/GenBank/DDBJ databases">
        <authorList>
            <person name="Gilroy R."/>
        </authorList>
    </citation>
    <scope>NUCLEOTIDE SEQUENCE</scope>
    <source>
        <strain evidence="4">CHK185-1770</strain>
    </source>
</reference>
<accession>A0A9D2MVK8</accession>
<keyword evidence="1 4" id="KW-0378">Hydrolase</keyword>
<protein>
    <submittedName>
        <fullName evidence="4">Nucleoside hydrolase</fullName>
    </submittedName>
</protein>
<dbReference type="PANTHER" id="PTHR12304:SF4">
    <property type="entry name" value="URIDINE NUCLEOSIDASE"/>
    <property type="match status" value="1"/>
</dbReference>